<protein>
    <submittedName>
        <fullName evidence="2">Uncharacterized protein</fullName>
    </submittedName>
</protein>
<name>A0A2P2JXN0_RHIMU</name>
<keyword evidence="1" id="KW-0812">Transmembrane</keyword>
<reference evidence="2" key="1">
    <citation type="submission" date="2018-02" db="EMBL/GenBank/DDBJ databases">
        <title>Rhizophora mucronata_Transcriptome.</title>
        <authorList>
            <person name="Meera S.P."/>
            <person name="Sreeshan A."/>
            <person name="Augustine A."/>
        </authorList>
    </citation>
    <scope>NUCLEOTIDE SEQUENCE</scope>
    <source>
        <tissue evidence="2">Leaf</tissue>
    </source>
</reference>
<evidence type="ECO:0000256" key="1">
    <source>
        <dbReference type="SAM" id="Phobius"/>
    </source>
</evidence>
<accession>A0A2P2JXN0</accession>
<dbReference type="AlphaFoldDB" id="A0A2P2JXN0"/>
<keyword evidence="1" id="KW-1133">Transmembrane helix</keyword>
<organism evidence="2">
    <name type="scientific">Rhizophora mucronata</name>
    <name type="common">Asiatic mangrove</name>
    <dbReference type="NCBI Taxonomy" id="61149"/>
    <lineage>
        <taxon>Eukaryota</taxon>
        <taxon>Viridiplantae</taxon>
        <taxon>Streptophyta</taxon>
        <taxon>Embryophyta</taxon>
        <taxon>Tracheophyta</taxon>
        <taxon>Spermatophyta</taxon>
        <taxon>Magnoliopsida</taxon>
        <taxon>eudicotyledons</taxon>
        <taxon>Gunneridae</taxon>
        <taxon>Pentapetalae</taxon>
        <taxon>rosids</taxon>
        <taxon>fabids</taxon>
        <taxon>Malpighiales</taxon>
        <taxon>Rhizophoraceae</taxon>
        <taxon>Rhizophora</taxon>
    </lineage>
</organism>
<sequence length="52" mass="6234">MCGLTYQKITIWDLYLFTLTLLMPLAANCFHGQFLHDIWAWISSKHCRCYCY</sequence>
<keyword evidence="1" id="KW-0472">Membrane</keyword>
<proteinExistence type="predicted"/>
<feature type="transmembrane region" description="Helical" evidence="1">
    <location>
        <begin position="12"/>
        <end position="34"/>
    </location>
</feature>
<evidence type="ECO:0000313" key="2">
    <source>
        <dbReference type="EMBL" id="MBW98237.1"/>
    </source>
</evidence>
<dbReference type="EMBL" id="GGEC01017754">
    <property type="protein sequence ID" value="MBW98237.1"/>
    <property type="molecule type" value="Transcribed_RNA"/>
</dbReference>